<dbReference type="EMBL" id="CH916373">
    <property type="protein sequence ID" value="EDV94581.1"/>
    <property type="molecule type" value="Genomic_DNA"/>
</dbReference>
<dbReference type="GO" id="GO:0046872">
    <property type="term" value="F:metal ion binding"/>
    <property type="evidence" value="ECO:0007669"/>
    <property type="project" value="UniProtKB-KW"/>
</dbReference>
<dbReference type="PhylomeDB" id="B4JS41"/>
<evidence type="ECO:0000256" key="7">
    <source>
        <dbReference type="ARBA" id="ARBA00022842"/>
    </source>
</evidence>
<evidence type="ECO:0000256" key="4">
    <source>
        <dbReference type="ARBA" id="ARBA00022723"/>
    </source>
</evidence>
<dbReference type="InterPro" id="IPR050891">
    <property type="entry name" value="TatD-type_Hydrolase"/>
</dbReference>
<dbReference type="KEGG" id="dgr:6567347"/>
<feature type="binding site" evidence="10">
    <location>
        <position position="250"/>
    </location>
    <ligand>
        <name>a divalent metal cation</name>
        <dbReference type="ChEBI" id="CHEBI:60240"/>
        <label>1</label>
    </ligand>
</feature>
<dbReference type="PANTHER" id="PTHR10060">
    <property type="entry name" value="TATD FAMILY DEOXYRIBONUCLEASE"/>
    <property type="match status" value="1"/>
</dbReference>
<evidence type="ECO:0000256" key="8">
    <source>
        <dbReference type="ARBA" id="ARBA00039767"/>
    </source>
</evidence>
<comment type="similarity">
    <text evidence="1">Belongs to the metallo-dependent hydrolases superfamily. TatD-type hydrolase family.</text>
</comment>
<dbReference type="PIRSF" id="PIRSF005902">
    <property type="entry name" value="DNase_TatD"/>
    <property type="match status" value="1"/>
</dbReference>
<dbReference type="SUPFAM" id="SSF51556">
    <property type="entry name" value="Metallo-dependent hydrolases"/>
    <property type="match status" value="1"/>
</dbReference>
<dbReference type="eggNOG" id="KOG3020">
    <property type="taxonomic scope" value="Eukaryota"/>
</dbReference>
<dbReference type="STRING" id="7222.B4JS41"/>
<accession>B4JS41</accession>
<keyword evidence="6" id="KW-0269">Exonuclease</keyword>
<evidence type="ECO:0000313" key="11">
    <source>
        <dbReference type="EMBL" id="EDV94581.1"/>
    </source>
</evidence>
<evidence type="ECO:0000256" key="10">
    <source>
        <dbReference type="PIRSR" id="PIRSR005902-1"/>
    </source>
</evidence>
<dbReference type="FunFam" id="3.20.20.140:FF:000018">
    <property type="entry name" value="3'-5' ssDNA/RNA exonuclease TatD"/>
    <property type="match status" value="1"/>
</dbReference>
<evidence type="ECO:0000256" key="2">
    <source>
        <dbReference type="ARBA" id="ARBA00022490"/>
    </source>
</evidence>
<dbReference type="InParanoid" id="B4JS41"/>
<dbReference type="InterPro" id="IPR032466">
    <property type="entry name" value="Metal_Hydrolase"/>
</dbReference>
<protein>
    <recommendedName>
        <fullName evidence="8">Deoxyribonuclease TATDN1</fullName>
    </recommendedName>
</protein>
<comment type="function">
    <text evidence="9">Deoxyribonuclease which catalyzes (in vitro) the decatenation of kinetoplast DNA, which are circular DNA catenated to each other, producing linear DNA molecules. Plays an important role in chromosomal segregation and cell cycle progression during eye development probably via its DNA decatenation activity.</text>
</comment>
<feature type="binding site" evidence="10">
    <location>
        <position position="173"/>
    </location>
    <ligand>
        <name>a divalent metal cation</name>
        <dbReference type="ChEBI" id="CHEBI:60240"/>
        <label>2</label>
    </ligand>
</feature>
<gene>
    <name evidence="11" type="primary">Dgri\GH18916</name>
    <name evidence="11" type="ORF">Dgri_GH18916</name>
</gene>
<proteinExistence type="inferred from homology"/>
<dbReference type="FunCoup" id="B4JS41">
    <property type="interactions" value="331"/>
</dbReference>
<dbReference type="Proteomes" id="UP000001070">
    <property type="component" value="Unassembled WGS sequence"/>
</dbReference>
<dbReference type="OMA" id="HDAKSWE"/>
<evidence type="ECO:0000313" key="12">
    <source>
        <dbReference type="Proteomes" id="UP000001070"/>
    </source>
</evidence>
<dbReference type="AlphaFoldDB" id="B4JS41"/>
<dbReference type="Gene3D" id="3.20.20.140">
    <property type="entry name" value="Metal-dependent hydrolases"/>
    <property type="match status" value="1"/>
</dbReference>
<keyword evidence="7" id="KW-0460">Magnesium</keyword>
<evidence type="ECO:0000256" key="6">
    <source>
        <dbReference type="ARBA" id="ARBA00022839"/>
    </source>
</evidence>
<evidence type="ECO:0000256" key="3">
    <source>
        <dbReference type="ARBA" id="ARBA00022722"/>
    </source>
</evidence>
<keyword evidence="5" id="KW-0378">Hydrolase</keyword>
<dbReference type="OrthoDB" id="413993at2759"/>
<evidence type="ECO:0000256" key="1">
    <source>
        <dbReference type="ARBA" id="ARBA00009275"/>
    </source>
</evidence>
<keyword evidence="4 10" id="KW-0479">Metal-binding</keyword>
<evidence type="ECO:0000256" key="5">
    <source>
        <dbReference type="ARBA" id="ARBA00022801"/>
    </source>
</evidence>
<dbReference type="GO" id="GO:0005829">
    <property type="term" value="C:cytosol"/>
    <property type="evidence" value="ECO:0007669"/>
    <property type="project" value="TreeGrafter"/>
</dbReference>
<reference evidence="11 12" key="1">
    <citation type="journal article" date="2007" name="Nature">
        <title>Evolution of genes and genomes on the Drosophila phylogeny.</title>
        <authorList>
            <consortium name="Drosophila 12 Genomes Consortium"/>
            <person name="Clark A.G."/>
            <person name="Eisen M.B."/>
            <person name="Smith D.R."/>
            <person name="Bergman C.M."/>
            <person name="Oliver B."/>
            <person name="Markow T.A."/>
            <person name="Kaufman T.C."/>
            <person name="Kellis M."/>
            <person name="Gelbart W."/>
            <person name="Iyer V.N."/>
            <person name="Pollard D.A."/>
            <person name="Sackton T.B."/>
            <person name="Larracuente A.M."/>
            <person name="Singh N.D."/>
            <person name="Abad J.P."/>
            <person name="Abt D.N."/>
            <person name="Adryan B."/>
            <person name="Aguade M."/>
            <person name="Akashi H."/>
            <person name="Anderson W.W."/>
            <person name="Aquadro C.F."/>
            <person name="Ardell D.H."/>
            <person name="Arguello R."/>
            <person name="Artieri C.G."/>
            <person name="Barbash D.A."/>
            <person name="Barker D."/>
            <person name="Barsanti P."/>
            <person name="Batterham P."/>
            <person name="Batzoglou S."/>
            <person name="Begun D."/>
            <person name="Bhutkar A."/>
            <person name="Blanco E."/>
            <person name="Bosak S.A."/>
            <person name="Bradley R.K."/>
            <person name="Brand A.D."/>
            <person name="Brent M.R."/>
            <person name="Brooks A.N."/>
            <person name="Brown R.H."/>
            <person name="Butlin R.K."/>
            <person name="Caggese C."/>
            <person name="Calvi B.R."/>
            <person name="Bernardo de Carvalho A."/>
            <person name="Caspi A."/>
            <person name="Castrezana S."/>
            <person name="Celniker S.E."/>
            <person name="Chang J.L."/>
            <person name="Chapple C."/>
            <person name="Chatterji S."/>
            <person name="Chinwalla A."/>
            <person name="Civetta A."/>
            <person name="Clifton S.W."/>
            <person name="Comeron J.M."/>
            <person name="Costello J.C."/>
            <person name="Coyne J.A."/>
            <person name="Daub J."/>
            <person name="David R.G."/>
            <person name="Delcher A.L."/>
            <person name="Delehaunty K."/>
            <person name="Do C.B."/>
            <person name="Ebling H."/>
            <person name="Edwards K."/>
            <person name="Eickbush T."/>
            <person name="Evans J.D."/>
            <person name="Filipski A."/>
            <person name="Findeiss S."/>
            <person name="Freyhult E."/>
            <person name="Fulton L."/>
            <person name="Fulton R."/>
            <person name="Garcia A.C."/>
            <person name="Gardiner A."/>
            <person name="Garfield D.A."/>
            <person name="Garvin B.E."/>
            <person name="Gibson G."/>
            <person name="Gilbert D."/>
            <person name="Gnerre S."/>
            <person name="Godfrey J."/>
            <person name="Good R."/>
            <person name="Gotea V."/>
            <person name="Gravely B."/>
            <person name="Greenberg A.J."/>
            <person name="Griffiths-Jones S."/>
            <person name="Gross S."/>
            <person name="Guigo R."/>
            <person name="Gustafson E.A."/>
            <person name="Haerty W."/>
            <person name="Hahn M.W."/>
            <person name="Halligan D.L."/>
            <person name="Halpern A.L."/>
            <person name="Halter G.M."/>
            <person name="Han M.V."/>
            <person name="Heger A."/>
            <person name="Hillier L."/>
            <person name="Hinrichs A.S."/>
            <person name="Holmes I."/>
            <person name="Hoskins R.A."/>
            <person name="Hubisz M.J."/>
            <person name="Hultmark D."/>
            <person name="Huntley M.A."/>
            <person name="Jaffe D.B."/>
            <person name="Jagadeeshan S."/>
            <person name="Jeck W.R."/>
            <person name="Johnson J."/>
            <person name="Jones C.D."/>
            <person name="Jordan W.C."/>
            <person name="Karpen G.H."/>
            <person name="Kataoka E."/>
            <person name="Keightley P.D."/>
            <person name="Kheradpour P."/>
            <person name="Kirkness E.F."/>
            <person name="Koerich L.B."/>
            <person name="Kristiansen K."/>
            <person name="Kudrna D."/>
            <person name="Kulathinal R.J."/>
            <person name="Kumar S."/>
            <person name="Kwok R."/>
            <person name="Lander E."/>
            <person name="Langley C.H."/>
            <person name="Lapoint R."/>
            <person name="Lazzaro B.P."/>
            <person name="Lee S.J."/>
            <person name="Levesque L."/>
            <person name="Li R."/>
            <person name="Lin C.F."/>
            <person name="Lin M.F."/>
            <person name="Lindblad-Toh K."/>
            <person name="Llopart A."/>
            <person name="Long M."/>
            <person name="Low L."/>
            <person name="Lozovsky E."/>
            <person name="Lu J."/>
            <person name="Luo M."/>
            <person name="Machado C.A."/>
            <person name="Makalowski W."/>
            <person name="Marzo M."/>
            <person name="Matsuda M."/>
            <person name="Matzkin L."/>
            <person name="McAllister B."/>
            <person name="McBride C.S."/>
            <person name="McKernan B."/>
            <person name="McKernan K."/>
            <person name="Mendez-Lago M."/>
            <person name="Minx P."/>
            <person name="Mollenhauer M.U."/>
            <person name="Montooth K."/>
            <person name="Mount S.M."/>
            <person name="Mu X."/>
            <person name="Myers E."/>
            <person name="Negre B."/>
            <person name="Newfeld S."/>
            <person name="Nielsen R."/>
            <person name="Noor M.A."/>
            <person name="O'Grady P."/>
            <person name="Pachter L."/>
            <person name="Papaceit M."/>
            <person name="Parisi M.J."/>
            <person name="Parisi M."/>
            <person name="Parts L."/>
            <person name="Pedersen J.S."/>
            <person name="Pesole G."/>
            <person name="Phillippy A.M."/>
            <person name="Ponting C.P."/>
            <person name="Pop M."/>
            <person name="Porcelli D."/>
            <person name="Powell J.R."/>
            <person name="Prohaska S."/>
            <person name="Pruitt K."/>
            <person name="Puig M."/>
            <person name="Quesneville H."/>
            <person name="Ram K.R."/>
            <person name="Rand D."/>
            <person name="Rasmussen M.D."/>
            <person name="Reed L.K."/>
            <person name="Reenan R."/>
            <person name="Reily A."/>
            <person name="Remington K.A."/>
            <person name="Rieger T.T."/>
            <person name="Ritchie M.G."/>
            <person name="Robin C."/>
            <person name="Rogers Y.H."/>
            <person name="Rohde C."/>
            <person name="Rozas J."/>
            <person name="Rubenfield M.J."/>
            <person name="Ruiz A."/>
            <person name="Russo S."/>
            <person name="Salzberg S.L."/>
            <person name="Sanchez-Gracia A."/>
            <person name="Saranga D.J."/>
            <person name="Sato H."/>
            <person name="Schaeffer S.W."/>
            <person name="Schatz M.C."/>
            <person name="Schlenke T."/>
            <person name="Schwartz R."/>
            <person name="Segarra C."/>
            <person name="Singh R.S."/>
            <person name="Sirot L."/>
            <person name="Sirota M."/>
            <person name="Sisneros N.B."/>
            <person name="Smith C.D."/>
            <person name="Smith T.F."/>
            <person name="Spieth J."/>
            <person name="Stage D.E."/>
            <person name="Stark A."/>
            <person name="Stephan W."/>
            <person name="Strausberg R.L."/>
            <person name="Strempel S."/>
            <person name="Sturgill D."/>
            <person name="Sutton G."/>
            <person name="Sutton G.G."/>
            <person name="Tao W."/>
            <person name="Teichmann S."/>
            <person name="Tobari Y.N."/>
            <person name="Tomimura Y."/>
            <person name="Tsolas J.M."/>
            <person name="Valente V.L."/>
            <person name="Venter E."/>
            <person name="Venter J.C."/>
            <person name="Vicario S."/>
            <person name="Vieira F.G."/>
            <person name="Vilella A.J."/>
            <person name="Villasante A."/>
            <person name="Walenz B."/>
            <person name="Wang J."/>
            <person name="Wasserman M."/>
            <person name="Watts T."/>
            <person name="Wilson D."/>
            <person name="Wilson R.K."/>
            <person name="Wing R.A."/>
            <person name="Wolfner M.F."/>
            <person name="Wong A."/>
            <person name="Wong G.K."/>
            <person name="Wu C.I."/>
            <person name="Wu G."/>
            <person name="Yamamoto D."/>
            <person name="Yang H.P."/>
            <person name="Yang S.P."/>
            <person name="Yorke J.A."/>
            <person name="Yoshida K."/>
            <person name="Zdobnov E."/>
            <person name="Zhang P."/>
            <person name="Zhang Y."/>
            <person name="Zimin A.V."/>
            <person name="Baldwin J."/>
            <person name="Abdouelleil A."/>
            <person name="Abdulkadir J."/>
            <person name="Abebe A."/>
            <person name="Abera B."/>
            <person name="Abreu J."/>
            <person name="Acer S.C."/>
            <person name="Aftuck L."/>
            <person name="Alexander A."/>
            <person name="An P."/>
            <person name="Anderson E."/>
            <person name="Anderson S."/>
            <person name="Arachi H."/>
            <person name="Azer M."/>
            <person name="Bachantsang P."/>
            <person name="Barry A."/>
            <person name="Bayul T."/>
            <person name="Berlin A."/>
            <person name="Bessette D."/>
            <person name="Bloom T."/>
            <person name="Blye J."/>
            <person name="Boguslavskiy L."/>
            <person name="Bonnet C."/>
            <person name="Boukhgalter B."/>
            <person name="Bourzgui I."/>
            <person name="Brown A."/>
            <person name="Cahill P."/>
            <person name="Channer S."/>
            <person name="Cheshatsang Y."/>
            <person name="Chuda L."/>
            <person name="Citroen M."/>
            <person name="Collymore A."/>
            <person name="Cooke P."/>
            <person name="Costello M."/>
            <person name="D'Aco K."/>
            <person name="Daza R."/>
            <person name="De Haan G."/>
            <person name="DeGray S."/>
            <person name="DeMaso C."/>
            <person name="Dhargay N."/>
            <person name="Dooley K."/>
            <person name="Dooley E."/>
            <person name="Doricent M."/>
            <person name="Dorje P."/>
            <person name="Dorjee K."/>
            <person name="Dupes A."/>
            <person name="Elong R."/>
            <person name="Falk J."/>
            <person name="Farina A."/>
            <person name="Faro S."/>
            <person name="Ferguson D."/>
            <person name="Fisher S."/>
            <person name="Foley C.D."/>
            <person name="Franke A."/>
            <person name="Friedrich D."/>
            <person name="Gadbois L."/>
            <person name="Gearin G."/>
            <person name="Gearin C.R."/>
            <person name="Giannoukos G."/>
            <person name="Goode T."/>
            <person name="Graham J."/>
            <person name="Grandbois E."/>
            <person name="Grewal S."/>
            <person name="Gyaltsen K."/>
            <person name="Hafez N."/>
            <person name="Hagos B."/>
            <person name="Hall J."/>
            <person name="Henson C."/>
            <person name="Hollinger A."/>
            <person name="Honan T."/>
            <person name="Huard M.D."/>
            <person name="Hughes L."/>
            <person name="Hurhula B."/>
            <person name="Husby M.E."/>
            <person name="Kamat A."/>
            <person name="Kanga B."/>
            <person name="Kashin S."/>
            <person name="Khazanovich D."/>
            <person name="Kisner P."/>
            <person name="Lance K."/>
            <person name="Lara M."/>
            <person name="Lee W."/>
            <person name="Lennon N."/>
            <person name="Letendre F."/>
            <person name="LeVine R."/>
            <person name="Lipovsky A."/>
            <person name="Liu X."/>
            <person name="Liu J."/>
            <person name="Liu S."/>
            <person name="Lokyitsang T."/>
            <person name="Lokyitsang Y."/>
            <person name="Lubonja R."/>
            <person name="Lui A."/>
            <person name="MacDonald P."/>
            <person name="Magnisalis V."/>
            <person name="Maru K."/>
            <person name="Matthews C."/>
            <person name="McCusker W."/>
            <person name="McDonough S."/>
            <person name="Mehta T."/>
            <person name="Meldrim J."/>
            <person name="Meneus L."/>
            <person name="Mihai O."/>
            <person name="Mihalev A."/>
            <person name="Mihova T."/>
            <person name="Mittelman R."/>
            <person name="Mlenga V."/>
            <person name="Montmayeur A."/>
            <person name="Mulrain L."/>
            <person name="Navidi A."/>
            <person name="Naylor J."/>
            <person name="Negash T."/>
            <person name="Nguyen T."/>
            <person name="Nguyen N."/>
            <person name="Nicol R."/>
            <person name="Norbu C."/>
            <person name="Norbu N."/>
            <person name="Novod N."/>
            <person name="O'Neill B."/>
            <person name="Osman S."/>
            <person name="Markiewicz E."/>
            <person name="Oyono O.L."/>
            <person name="Patti C."/>
            <person name="Phunkhang P."/>
            <person name="Pierre F."/>
            <person name="Priest M."/>
            <person name="Raghuraman S."/>
            <person name="Rege F."/>
            <person name="Reyes R."/>
            <person name="Rise C."/>
            <person name="Rogov P."/>
            <person name="Ross K."/>
            <person name="Ryan E."/>
            <person name="Settipalli S."/>
            <person name="Shea T."/>
            <person name="Sherpa N."/>
            <person name="Shi L."/>
            <person name="Shih D."/>
            <person name="Sparrow T."/>
            <person name="Spaulding J."/>
            <person name="Stalker J."/>
            <person name="Stange-Thomann N."/>
            <person name="Stavropoulos S."/>
            <person name="Stone C."/>
            <person name="Strader C."/>
            <person name="Tesfaye S."/>
            <person name="Thomson T."/>
            <person name="Thoulutsang Y."/>
            <person name="Thoulutsang D."/>
            <person name="Topham K."/>
            <person name="Topping I."/>
            <person name="Tsamla T."/>
            <person name="Vassiliev H."/>
            <person name="Vo A."/>
            <person name="Wangchuk T."/>
            <person name="Wangdi T."/>
            <person name="Weiand M."/>
            <person name="Wilkinson J."/>
            <person name="Wilson A."/>
            <person name="Yadav S."/>
            <person name="Young G."/>
            <person name="Yu Q."/>
            <person name="Zembek L."/>
            <person name="Zhong D."/>
            <person name="Zimmer A."/>
            <person name="Zwirko Z."/>
            <person name="Jaffe D.B."/>
            <person name="Alvarez P."/>
            <person name="Brockman W."/>
            <person name="Butler J."/>
            <person name="Chin C."/>
            <person name="Gnerre S."/>
            <person name="Grabherr M."/>
            <person name="Kleber M."/>
            <person name="Mauceli E."/>
            <person name="MacCallum I."/>
        </authorList>
    </citation>
    <scope>NUCLEOTIDE SEQUENCE [LARGE SCALE GENOMIC DNA]</scope>
    <source>
        <strain evidence="12">Tucson 15287-2541.00</strain>
    </source>
</reference>
<keyword evidence="3" id="KW-0540">Nuclease</keyword>
<dbReference type="InterPro" id="IPR001130">
    <property type="entry name" value="TatD-like"/>
</dbReference>
<sequence length="326" mass="36643">MEQQKQGAPVVAATSPTALVGEEEVEEQLDIDDNMKHCFENLIVIDVGANLTNKKYSRDLDSVVQRARDAGVQKLMVHGTSVKSSKEALRLSRIYPDIIYSTAGIHPHDSKSIVEEPSTWFDFEHIAQAPECVAVGPCGLDYQRDFSEPDVQKQIFAKQLHLAIHLNKPLLIHERSAQNDVLEILDKFENLPPVIIRGFMGTAEEALKYLDRRFYISLTGYLCKDKSDTGVRRLLDNGTLPLDRLLVETDAPFMYPNTRASKLPQHVKSGITERSLLYLHRYCTFQRNEPCSLPAIVEMIAAFMKKTPDEVALATAFNALKLFGLS</sequence>
<name>B4JS41_DROGR</name>
<dbReference type="GO" id="GO:0008310">
    <property type="term" value="F:single-stranded DNA 3'-5' DNA exonuclease activity"/>
    <property type="evidence" value="ECO:0007669"/>
    <property type="project" value="TreeGrafter"/>
</dbReference>
<dbReference type="PANTHER" id="PTHR10060:SF15">
    <property type="entry name" value="DEOXYRIBONUCLEASE TATDN1"/>
    <property type="match status" value="1"/>
</dbReference>
<dbReference type="CDD" id="cd01310">
    <property type="entry name" value="TatD_DNAse"/>
    <property type="match status" value="1"/>
</dbReference>
<dbReference type="HOGENOM" id="CLU_031506_1_2_1"/>
<organism evidence="12">
    <name type="scientific">Drosophila grimshawi</name>
    <name type="common">Hawaiian fruit fly</name>
    <name type="synonym">Idiomyia grimshawi</name>
    <dbReference type="NCBI Taxonomy" id="7222"/>
    <lineage>
        <taxon>Eukaryota</taxon>
        <taxon>Metazoa</taxon>
        <taxon>Ecdysozoa</taxon>
        <taxon>Arthropoda</taxon>
        <taxon>Hexapoda</taxon>
        <taxon>Insecta</taxon>
        <taxon>Pterygota</taxon>
        <taxon>Neoptera</taxon>
        <taxon>Endopterygota</taxon>
        <taxon>Diptera</taxon>
        <taxon>Brachycera</taxon>
        <taxon>Muscomorpha</taxon>
        <taxon>Ephydroidea</taxon>
        <taxon>Drosophilidae</taxon>
        <taxon>Drosophila</taxon>
        <taxon>Hawaiian Drosophila</taxon>
    </lineage>
</organism>
<dbReference type="Pfam" id="PF01026">
    <property type="entry name" value="TatD_DNase"/>
    <property type="match status" value="1"/>
</dbReference>
<keyword evidence="2" id="KW-0963">Cytoplasm</keyword>
<evidence type="ECO:0000256" key="9">
    <source>
        <dbReference type="ARBA" id="ARBA00045223"/>
    </source>
</evidence>
<keyword evidence="12" id="KW-1185">Reference proteome</keyword>